<protein>
    <recommendedName>
        <fullName evidence="8">Kinesin-like protein</fullName>
    </recommendedName>
</protein>
<keyword evidence="5" id="KW-0175">Coiled coil</keyword>
<dbReference type="AlphaFoldDB" id="A0AAD8U2G6"/>
<keyword evidence="4 7" id="KW-0067">ATP-binding</keyword>
<evidence type="ECO:0000259" key="10">
    <source>
        <dbReference type="PROSITE" id="PS50067"/>
    </source>
</evidence>
<reference evidence="11" key="1">
    <citation type="submission" date="2023-07" db="EMBL/GenBank/DDBJ databases">
        <title>A chromosome-level genome assembly of Lolium multiflorum.</title>
        <authorList>
            <person name="Chen Y."/>
            <person name="Copetti D."/>
            <person name="Kolliker R."/>
            <person name="Studer B."/>
        </authorList>
    </citation>
    <scope>NUCLEOTIDE SEQUENCE</scope>
    <source>
        <strain evidence="11">02402/16</strain>
        <tissue evidence="11">Leaf</tissue>
    </source>
</reference>
<evidence type="ECO:0000256" key="6">
    <source>
        <dbReference type="ARBA" id="ARBA00023175"/>
    </source>
</evidence>
<gene>
    <name evidence="11" type="ORF">QYE76_013380</name>
</gene>
<feature type="compositionally biased region" description="Low complexity" evidence="9">
    <location>
        <begin position="1"/>
        <end position="11"/>
    </location>
</feature>
<dbReference type="InterPro" id="IPR001752">
    <property type="entry name" value="Kinesin_motor_dom"/>
</dbReference>
<dbReference type="PANTHER" id="PTHR47972:SF2">
    <property type="entry name" value="KINESIN-LIKE PROTEIN KIN-14S"/>
    <property type="match status" value="1"/>
</dbReference>
<feature type="compositionally biased region" description="Basic and acidic residues" evidence="9">
    <location>
        <begin position="24"/>
        <end position="41"/>
    </location>
</feature>
<proteinExistence type="inferred from homology"/>
<dbReference type="GO" id="GO:0005524">
    <property type="term" value="F:ATP binding"/>
    <property type="evidence" value="ECO:0007669"/>
    <property type="project" value="UniProtKB-UniRule"/>
</dbReference>
<feature type="compositionally biased region" description="Basic and acidic residues" evidence="9">
    <location>
        <begin position="593"/>
        <end position="608"/>
    </location>
</feature>
<dbReference type="GO" id="GO:0005874">
    <property type="term" value="C:microtubule"/>
    <property type="evidence" value="ECO:0007669"/>
    <property type="project" value="UniProtKB-KW"/>
</dbReference>
<dbReference type="Gene3D" id="3.40.850.10">
    <property type="entry name" value="Kinesin motor domain"/>
    <property type="match status" value="1"/>
</dbReference>
<dbReference type="PROSITE" id="PS50067">
    <property type="entry name" value="KINESIN_MOTOR_2"/>
    <property type="match status" value="1"/>
</dbReference>
<dbReference type="GO" id="GO:0003777">
    <property type="term" value="F:microtubule motor activity"/>
    <property type="evidence" value="ECO:0007669"/>
    <property type="project" value="InterPro"/>
</dbReference>
<feature type="compositionally biased region" description="Pro residues" evidence="9">
    <location>
        <begin position="12"/>
        <end position="23"/>
    </location>
</feature>
<keyword evidence="3 7" id="KW-0547">Nucleotide-binding</keyword>
<evidence type="ECO:0000256" key="9">
    <source>
        <dbReference type="SAM" id="MobiDB-lite"/>
    </source>
</evidence>
<evidence type="ECO:0000256" key="3">
    <source>
        <dbReference type="ARBA" id="ARBA00022741"/>
    </source>
</evidence>
<evidence type="ECO:0000256" key="8">
    <source>
        <dbReference type="RuleBase" id="RU000394"/>
    </source>
</evidence>
<dbReference type="SMART" id="SM00129">
    <property type="entry name" value="KISc"/>
    <property type="match status" value="1"/>
</dbReference>
<dbReference type="EMBL" id="JAUUTY010000001">
    <property type="protein sequence ID" value="KAK1696683.1"/>
    <property type="molecule type" value="Genomic_DNA"/>
</dbReference>
<dbReference type="PRINTS" id="PR00380">
    <property type="entry name" value="KINESINHEAVY"/>
</dbReference>
<feature type="domain" description="Kinesin motor" evidence="10">
    <location>
        <begin position="193"/>
        <end position="517"/>
    </location>
</feature>
<comment type="caution">
    <text evidence="11">The sequence shown here is derived from an EMBL/GenBank/DDBJ whole genome shotgun (WGS) entry which is preliminary data.</text>
</comment>
<evidence type="ECO:0000256" key="5">
    <source>
        <dbReference type="ARBA" id="ARBA00023054"/>
    </source>
</evidence>
<keyword evidence="2 8" id="KW-0493">Microtubule</keyword>
<sequence length="847" mass="93484">MGADPATSSPSPQSPPPPASPPREPPRGEEERAAVEPEDHRSPRRHALPADSSPAPPPASLARMPQQPKVSGEDAVPTSEEEHAAAEEIVEEEDAAVAGEGQALRSFLEEFGGQADDCPIPSPRLKGIATPDRPAALRFLGDRYNNLMEKYKQQVAKCAEECAPTFDGLKKKYTAECALRRRLYNELIELRGNIRVFCRCRPLSADEISRGCSSVVEVDPSQETDLQYAPTEKERKSFKFDHVFGPADAQETVFAESLPVVRSVMDGFNVCIFAYGQTGTGKTFTMEGIPENRGVNYRALEELFRISEERSSSVAYTFCVSILEVYNEKIRDLLDDNSEQTSKRLDIKQSADGAQEVPGLVEAPIYTIDGVWEKLKAGARNRSVGSTSVNELSSRSHSLVRVTVMSEHLVTGEKSRSHMWLVDLAGSERLAKTEVEGERLKEAKFINKSLSALGDVIAALASKNTHIPYRNSKLTHLLQSSLGGDCKTLMFVQISPSSTDSGETLCSLNFASRVRAIEHGPARKQVDPAENFKLKQMTEKLCHEEKENAKLNESLQLMQLKYASRENVFRTLQDKIRETEQACRTHQQRVRELENELANEKKAARDTGRSTSTRPSFAPVRQQRPPLAPMRQRQASNNIQPLPGPSRLRFAGKGTSVQNKENIPVMNKAVVDKAAGKARRVSLVPTMRQIPLQPKRRSSIAILPSERERISVFPDKRPMSRLSHIQMPARARATYNSIQQAAAEPAVDATPDVRGKFKGLEVGSSSKFSSPPMWKSRNNIAGSGNASKLCYSIHKRVALGSSPAQPQTSLMSGAGSIFDPAVRDQIMAGRRGNAQRVLNTKRRMSVL</sequence>
<dbReference type="PANTHER" id="PTHR47972">
    <property type="entry name" value="KINESIN-LIKE PROTEIN KLP-3"/>
    <property type="match status" value="1"/>
</dbReference>
<evidence type="ECO:0000256" key="1">
    <source>
        <dbReference type="ARBA" id="ARBA00010899"/>
    </source>
</evidence>
<dbReference type="CDD" id="cd01366">
    <property type="entry name" value="KISc_C_terminal"/>
    <property type="match status" value="1"/>
</dbReference>
<comment type="similarity">
    <text evidence="1">Belongs to the TRAFAC class myosin-kinesin ATPase superfamily. Kinesin family. KIN-14 subfamily.</text>
</comment>
<dbReference type="Pfam" id="PF00225">
    <property type="entry name" value="Kinesin"/>
    <property type="match status" value="1"/>
</dbReference>
<evidence type="ECO:0000256" key="4">
    <source>
        <dbReference type="ARBA" id="ARBA00022840"/>
    </source>
</evidence>
<evidence type="ECO:0000256" key="7">
    <source>
        <dbReference type="PROSITE-ProRule" id="PRU00283"/>
    </source>
</evidence>
<dbReference type="GO" id="GO:0007018">
    <property type="term" value="P:microtubule-based movement"/>
    <property type="evidence" value="ECO:0007669"/>
    <property type="project" value="InterPro"/>
</dbReference>
<dbReference type="Proteomes" id="UP001231189">
    <property type="component" value="Unassembled WGS sequence"/>
</dbReference>
<keyword evidence="6 7" id="KW-0505">Motor protein</keyword>
<keyword evidence="12" id="KW-1185">Reference proteome</keyword>
<evidence type="ECO:0000313" key="11">
    <source>
        <dbReference type="EMBL" id="KAK1696683.1"/>
    </source>
</evidence>
<accession>A0AAD8U2G6</accession>
<evidence type="ECO:0000313" key="12">
    <source>
        <dbReference type="Proteomes" id="UP001231189"/>
    </source>
</evidence>
<organism evidence="11 12">
    <name type="scientific">Lolium multiflorum</name>
    <name type="common">Italian ryegrass</name>
    <name type="synonym">Lolium perenne subsp. multiflorum</name>
    <dbReference type="NCBI Taxonomy" id="4521"/>
    <lineage>
        <taxon>Eukaryota</taxon>
        <taxon>Viridiplantae</taxon>
        <taxon>Streptophyta</taxon>
        <taxon>Embryophyta</taxon>
        <taxon>Tracheophyta</taxon>
        <taxon>Spermatophyta</taxon>
        <taxon>Magnoliopsida</taxon>
        <taxon>Liliopsida</taxon>
        <taxon>Poales</taxon>
        <taxon>Poaceae</taxon>
        <taxon>BOP clade</taxon>
        <taxon>Pooideae</taxon>
        <taxon>Poodae</taxon>
        <taxon>Poeae</taxon>
        <taxon>Poeae Chloroplast Group 2 (Poeae type)</taxon>
        <taxon>Loliodinae</taxon>
        <taxon>Loliinae</taxon>
        <taxon>Lolium</taxon>
    </lineage>
</organism>
<dbReference type="InterPro" id="IPR027417">
    <property type="entry name" value="P-loop_NTPase"/>
</dbReference>
<dbReference type="PROSITE" id="PS00411">
    <property type="entry name" value="KINESIN_MOTOR_1"/>
    <property type="match status" value="1"/>
</dbReference>
<dbReference type="GO" id="GO:0008017">
    <property type="term" value="F:microtubule binding"/>
    <property type="evidence" value="ECO:0007669"/>
    <property type="project" value="InterPro"/>
</dbReference>
<dbReference type="SUPFAM" id="SSF52540">
    <property type="entry name" value="P-loop containing nucleoside triphosphate hydrolases"/>
    <property type="match status" value="1"/>
</dbReference>
<feature type="region of interest" description="Disordered" evidence="9">
    <location>
        <begin position="1"/>
        <end position="85"/>
    </location>
</feature>
<evidence type="ECO:0000256" key="2">
    <source>
        <dbReference type="ARBA" id="ARBA00022701"/>
    </source>
</evidence>
<dbReference type="InterPro" id="IPR027640">
    <property type="entry name" value="Kinesin-like_fam"/>
</dbReference>
<dbReference type="InterPro" id="IPR019821">
    <property type="entry name" value="Kinesin_motor_CS"/>
</dbReference>
<name>A0AAD8U2G6_LOLMU</name>
<feature type="region of interest" description="Disordered" evidence="9">
    <location>
        <begin position="593"/>
        <end position="652"/>
    </location>
</feature>
<dbReference type="FunFam" id="3.40.850.10:FF:000061">
    <property type="entry name" value="Kinesin-like protein"/>
    <property type="match status" value="1"/>
</dbReference>
<feature type="binding site" evidence="7">
    <location>
        <begin position="276"/>
        <end position="283"/>
    </location>
    <ligand>
        <name>ATP</name>
        <dbReference type="ChEBI" id="CHEBI:30616"/>
    </ligand>
</feature>
<dbReference type="InterPro" id="IPR036961">
    <property type="entry name" value="Kinesin_motor_dom_sf"/>
</dbReference>